<dbReference type="InterPro" id="IPR036852">
    <property type="entry name" value="Peptidase_S8/S53_dom_sf"/>
</dbReference>
<dbReference type="SUPFAM" id="SSF54897">
    <property type="entry name" value="Protease propeptides/inhibitors"/>
    <property type="match status" value="1"/>
</dbReference>
<feature type="domain" description="Peptidase S8/S53" evidence="9">
    <location>
        <begin position="141"/>
        <end position="348"/>
    </location>
</feature>
<comment type="caution">
    <text evidence="11">The sequence shown here is derived from an EMBL/GenBank/DDBJ whole genome shotgun (WGS) entry which is preliminary data.</text>
</comment>
<dbReference type="FunFam" id="3.40.50.200:FF:000014">
    <property type="entry name" value="Proteinase K"/>
    <property type="match status" value="1"/>
</dbReference>
<dbReference type="PROSITE" id="PS00137">
    <property type="entry name" value="SUBTILASE_HIS"/>
    <property type="match status" value="1"/>
</dbReference>
<accession>A0A9P7ZKL3</accession>
<dbReference type="PROSITE" id="PS00138">
    <property type="entry name" value="SUBTILASE_SER"/>
    <property type="match status" value="1"/>
</dbReference>
<feature type="domain" description="Inhibitor I9" evidence="10">
    <location>
        <begin position="38"/>
        <end position="102"/>
    </location>
</feature>
<dbReference type="Gene3D" id="3.40.50.200">
    <property type="entry name" value="Peptidase S8/S53 domain"/>
    <property type="match status" value="1"/>
</dbReference>
<protein>
    <submittedName>
        <fullName evidence="11">Peptidase S8/S53 domain-containing protein</fullName>
    </submittedName>
</protein>
<dbReference type="GO" id="GO:0006508">
    <property type="term" value="P:proteolysis"/>
    <property type="evidence" value="ECO:0007669"/>
    <property type="project" value="UniProtKB-KW"/>
</dbReference>
<reference evidence="11" key="1">
    <citation type="journal article" date="2021" name="IMA Fungus">
        <title>Genomic characterization of three marine fungi, including Emericellopsis atlantica sp. nov. with signatures of a generalist lifestyle and marine biomass degradation.</title>
        <authorList>
            <person name="Hagestad O.C."/>
            <person name="Hou L."/>
            <person name="Andersen J.H."/>
            <person name="Hansen E.H."/>
            <person name="Altermark B."/>
            <person name="Li C."/>
            <person name="Kuhnert E."/>
            <person name="Cox R.J."/>
            <person name="Crous P.W."/>
            <person name="Spatafora J.W."/>
            <person name="Lail K."/>
            <person name="Amirebrahimi M."/>
            <person name="Lipzen A."/>
            <person name="Pangilinan J."/>
            <person name="Andreopoulos W."/>
            <person name="Hayes R.D."/>
            <person name="Ng V."/>
            <person name="Grigoriev I.V."/>
            <person name="Jackson S.A."/>
            <person name="Sutton T.D.S."/>
            <person name="Dobson A.D.W."/>
            <person name="Rama T."/>
        </authorList>
    </citation>
    <scope>NUCLEOTIDE SEQUENCE</scope>
    <source>
        <strain evidence="11">TS7</strain>
    </source>
</reference>
<dbReference type="Pfam" id="PF00082">
    <property type="entry name" value="Peptidase_S8"/>
    <property type="match status" value="1"/>
</dbReference>
<proteinExistence type="inferred from homology"/>
<feature type="active site" description="Charge relay system" evidence="6">
    <location>
        <position position="144"/>
    </location>
</feature>
<keyword evidence="2 6" id="KW-0645">Protease</keyword>
<dbReference type="PROSITE" id="PS00136">
    <property type="entry name" value="SUBTILASE_ASP"/>
    <property type="match status" value="1"/>
</dbReference>
<dbReference type="GO" id="GO:0005576">
    <property type="term" value="C:extracellular region"/>
    <property type="evidence" value="ECO:0007669"/>
    <property type="project" value="UniProtKB-ARBA"/>
</dbReference>
<dbReference type="PROSITE" id="PS51892">
    <property type="entry name" value="SUBTILASE"/>
    <property type="match status" value="1"/>
</dbReference>
<keyword evidence="3 8" id="KW-0732">Signal</keyword>
<dbReference type="GO" id="GO:0004252">
    <property type="term" value="F:serine-type endopeptidase activity"/>
    <property type="evidence" value="ECO:0007669"/>
    <property type="project" value="UniProtKB-UniRule"/>
</dbReference>
<evidence type="ECO:0000313" key="11">
    <source>
        <dbReference type="EMBL" id="KAG9253431.1"/>
    </source>
</evidence>
<dbReference type="InterPro" id="IPR023828">
    <property type="entry name" value="Peptidase_S8_Ser-AS"/>
</dbReference>
<keyword evidence="12" id="KW-1185">Reference proteome</keyword>
<feature type="active site" description="Charge relay system" evidence="6">
    <location>
        <position position="331"/>
    </location>
</feature>
<dbReference type="InterPro" id="IPR010259">
    <property type="entry name" value="S8pro/Inhibitor_I9"/>
</dbReference>
<evidence type="ECO:0000256" key="7">
    <source>
        <dbReference type="RuleBase" id="RU003355"/>
    </source>
</evidence>
<feature type="chain" id="PRO_5040327013" evidence="8">
    <location>
        <begin position="16"/>
        <end position="383"/>
    </location>
</feature>
<dbReference type="CDD" id="cd04077">
    <property type="entry name" value="Peptidases_S8_PCSK9_ProteinaseK_like"/>
    <property type="match status" value="1"/>
</dbReference>
<dbReference type="InterPro" id="IPR034193">
    <property type="entry name" value="PCSK9_ProteinaseK-like"/>
</dbReference>
<evidence type="ECO:0000256" key="2">
    <source>
        <dbReference type="ARBA" id="ARBA00022670"/>
    </source>
</evidence>
<evidence type="ECO:0000256" key="4">
    <source>
        <dbReference type="ARBA" id="ARBA00022801"/>
    </source>
</evidence>
<evidence type="ECO:0000259" key="10">
    <source>
        <dbReference type="Pfam" id="PF05922"/>
    </source>
</evidence>
<feature type="signal peptide" evidence="8">
    <location>
        <begin position="1"/>
        <end position="15"/>
    </location>
</feature>
<dbReference type="InterPro" id="IPR050131">
    <property type="entry name" value="Peptidase_S8_subtilisin-like"/>
</dbReference>
<keyword evidence="5 6" id="KW-0720">Serine protease</keyword>
<feature type="active site" description="Charge relay system" evidence="6">
    <location>
        <position position="175"/>
    </location>
</feature>
<dbReference type="InterPro" id="IPR037045">
    <property type="entry name" value="S8pro/Inhibitor_I9_sf"/>
</dbReference>
<dbReference type="PRINTS" id="PR00723">
    <property type="entry name" value="SUBTILISIN"/>
</dbReference>
<dbReference type="PANTHER" id="PTHR43806:SF58">
    <property type="entry name" value="ALKALINE PROTEASE 1-RELATED"/>
    <property type="match status" value="1"/>
</dbReference>
<evidence type="ECO:0000256" key="5">
    <source>
        <dbReference type="ARBA" id="ARBA00022825"/>
    </source>
</evidence>
<dbReference type="PANTHER" id="PTHR43806">
    <property type="entry name" value="PEPTIDASE S8"/>
    <property type="match status" value="1"/>
</dbReference>
<gene>
    <name evidence="11" type="ORF">F5Z01DRAFT_623617</name>
</gene>
<organism evidence="11 12">
    <name type="scientific">Emericellopsis atlantica</name>
    <dbReference type="NCBI Taxonomy" id="2614577"/>
    <lineage>
        <taxon>Eukaryota</taxon>
        <taxon>Fungi</taxon>
        <taxon>Dikarya</taxon>
        <taxon>Ascomycota</taxon>
        <taxon>Pezizomycotina</taxon>
        <taxon>Sordariomycetes</taxon>
        <taxon>Hypocreomycetidae</taxon>
        <taxon>Hypocreales</taxon>
        <taxon>Bionectriaceae</taxon>
        <taxon>Emericellopsis</taxon>
    </lineage>
</organism>
<comment type="similarity">
    <text evidence="1 6 7">Belongs to the peptidase S8 family.</text>
</comment>
<evidence type="ECO:0000256" key="3">
    <source>
        <dbReference type="ARBA" id="ARBA00022729"/>
    </source>
</evidence>
<dbReference type="RefSeq" id="XP_046117355.1">
    <property type="nucleotide sequence ID" value="XM_046261331.1"/>
</dbReference>
<evidence type="ECO:0000313" key="12">
    <source>
        <dbReference type="Proteomes" id="UP000887229"/>
    </source>
</evidence>
<keyword evidence="4 6" id="KW-0378">Hydrolase</keyword>
<dbReference type="InterPro" id="IPR015500">
    <property type="entry name" value="Peptidase_S8_subtilisin-rel"/>
</dbReference>
<dbReference type="SUPFAM" id="SSF52743">
    <property type="entry name" value="Subtilisin-like"/>
    <property type="match status" value="1"/>
</dbReference>
<dbReference type="OrthoDB" id="206201at2759"/>
<evidence type="ECO:0000256" key="6">
    <source>
        <dbReference type="PROSITE-ProRule" id="PRU01240"/>
    </source>
</evidence>
<evidence type="ECO:0000259" key="9">
    <source>
        <dbReference type="Pfam" id="PF00082"/>
    </source>
</evidence>
<evidence type="ECO:0000256" key="1">
    <source>
        <dbReference type="ARBA" id="ARBA00011073"/>
    </source>
</evidence>
<dbReference type="GeneID" id="70292234"/>
<dbReference type="InterPro" id="IPR023827">
    <property type="entry name" value="Peptidase_S8_Asp-AS"/>
</dbReference>
<dbReference type="Proteomes" id="UP000887229">
    <property type="component" value="Unassembled WGS sequence"/>
</dbReference>
<dbReference type="Gene3D" id="3.30.70.80">
    <property type="entry name" value="Peptidase S8 propeptide/proteinase inhibitor I9"/>
    <property type="match status" value="1"/>
</dbReference>
<evidence type="ECO:0000256" key="8">
    <source>
        <dbReference type="SAM" id="SignalP"/>
    </source>
</evidence>
<dbReference type="InterPro" id="IPR022398">
    <property type="entry name" value="Peptidase_S8_His-AS"/>
</dbReference>
<dbReference type="Pfam" id="PF05922">
    <property type="entry name" value="Inhibitor_I9"/>
    <property type="match status" value="1"/>
</dbReference>
<dbReference type="AlphaFoldDB" id="A0A9P7ZKL3"/>
<dbReference type="EMBL" id="MU251257">
    <property type="protein sequence ID" value="KAG9253431.1"/>
    <property type="molecule type" value="Genomic_DNA"/>
</dbReference>
<dbReference type="InterPro" id="IPR000209">
    <property type="entry name" value="Peptidase_S8/S53_dom"/>
</dbReference>
<sequence>MLVSTLLALLPMAAAAPSVRRPAPVVVPRGGTHIEGKYIVRMKSNTVSTAVHSAISSIKADADYTYQRGFAGFAASLDDDELRALQNDPNVDYIEQDATVTIAAATTQEDAPWGLARLSSATPGGTTYTYDESAGEGTCAYVLDTGIDVDHPEFEGRATWLENFTQDGDSDGQGHGTHCAGTIGSRTYGVAKKTSLFAVKVLDDAGSGTNSGIIAGIEWVVDDAPTRQGCEKGAVVNMSLGGGFSQAINDAAASIADAGIFLAVAAGNEAANAASSSPASEPKACTVGASDANDRLADFSNFGKLVDVIAPGVGILSTVPGGKTEELDGTSMASPHVAGLAAYLLGKGESMDGLCGYIAKTGLQVITGAPNGTTTALINNGNQ</sequence>
<name>A0A9P7ZKL3_9HYPO</name>